<dbReference type="EMBL" id="MN577574">
    <property type="protein sequence ID" value="QGT51354.1"/>
    <property type="molecule type" value="Genomic_DNA"/>
</dbReference>
<evidence type="ECO:0000313" key="1">
    <source>
        <dbReference type="EMBL" id="QGT51354.1"/>
    </source>
</evidence>
<sequence>MRGDTNSFFVQQLAYSNYNYDSLTVDEAKKCMNNTINDIANNSGVDSTILKKFVELALYNESLYGLNDLAKGFDLNVIRAYKRQANTFDSYIRNANTQNYTLDDRTM</sequence>
<protein>
    <submittedName>
        <fullName evidence="1">Uncharacterized protein</fullName>
    </submittedName>
</protein>
<gene>
    <name evidence="1" type="ORF">Unknown280_0460</name>
</gene>
<name>A0A650EQW8_9SPIO</name>
<reference evidence="1" key="1">
    <citation type="journal article" date="2020" name="J. ISSAAS">
        <title>Lactobacilli and other gastrointestinal microbiota of Peromyscus leucopus, reservoir host for agents of Lyme disease and other zoonoses in North America.</title>
        <authorList>
            <person name="Milovic A."/>
            <person name="Bassam K."/>
            <person name="Shao H."/>
            <person name="Chatzistamou I."/>
            <person name="Tufts D.M."/>
            <person name="Diuk-Wasser M."/>
            <person name="Barbour A.G."/>
        </authorList>
    </citation>
    <scope>NUCLEOTIDE SEQUENCE</scope>
    <source>
        <strain evidence="1">LL50</strain>
    </source>
</reference>
<dbReference type="AlphaFoldDB" id="A0A650EQW8"/>
<proteinExistence type="predicted"/>
<accession>A0A650EQW8</accession>
<organism evidence="1">
    <name type="scientific">uncultured Spirochaetaceae bacterium</name>
    <dbReference type="NCBI Taxonomy" id="201186"/>
    <lineage>
        <taxon>Bacteria</taxon>
        <taxon>Pseudomonadati</taxon>
        <taxon>Spirochaetota</taxon>
        <taxon>Spirochaetia</taxon>
        <taxon>Spirochaetales</taxon>
        <taxon>Spirochaetaceae</taxon>
        <taxon>environmental samples</taxon>
    </lineage>
</organism>